<proteinExistence type="predicted"/>
<accession>A0AAV4AKT4</accession>
<keyword evidence="3" id="KW-1185">Reference proteome</keyword>
<evidence type="ECO:0000313" key="2">
    <source>
        <dbReference type="EMBL" id="GFO08770.1"/>
    </source>
</evidence>
<dbReference type="AlphaFoldDB" id="A0AAV4AKT4"/>
<evidence type="ECO:0000256" key="1">
    <source>
        <dbReference type="SAM" id="Phobius"/>
    </source>
</evidence>
<reference evidence="2 3" key="1">
    <citation type="journal article" date="2021" name="Elife">
        <title>Chloroplast acquisition without the gene transfer in kleptoplastic sea slugs, Plakobranchus ocellatus.</title>
        <authorList>
            <person name="Maeda T."/>
            <person name="Takahashi S."/>
            <person name="Yoshida T."/>
            <person name="Shimamura S."/>
            <person name="Takaki Y."/>
            <person name="Nagai Y."/>
            <person name="Toyoda A."/>
            <person name="Suzuki Y."/>
            <person name="Arimoto A."/>
            <person name="Ishii H."/>
            <person name="Satoh N."/>
            <person name="Nishiyama T."/>
            <person name="Hasebe M."/>
            <person name="Maruyama T."/>
            <person name="Minagawa J."/>
            <person name="Obokata J."/>
            <person name="Shigenobu S."/>
        </authorList>
    </citation>
    <scope>NUCLEOTIDE SEQUENCE [LARGE SCALE GENOMIC DNA]</scope>
</reference>
<comment type="caution">
    <text evidence="2">The sequence shown here is derived from an EMBL/GenBank/DDBJ whole genome shotgun (WGS) entry which is preliminary data.</text>
</comment>
<dbReference type="EMBL" id="BLXT01003994">
    <property type="protein sequence ID" value="GFO08770.1"/>
    <property type="molecule type" value="Genomic_DNA"/>
</dbReference>
<evidence type="ECO:0000313" key="3">
    <source>
        <dbReference type="Proteomes" id="UP000735302"/>
    </source>
</evidence>
<sequence length="479" mass="53688">MWELPDEEVSHFWSSFPCPPPWRPQLLTEVNTTSKLPPNIRRQVQAFLAGKCRLQHVLAESLNANGLDLFPPGDDIGSRNEESLGRLGGRSQGAGLSANQVSSEIGRSQSFCEFRCQIVLTSALILALVILLGVIVIYVTRYHRKFKMAVLGTSREHLQMSSSFSDTETCTVFSNLEVLADDETLRSSFFHAQPPAGASPCCPTVCGSRNYSRILPNPTFDPIVHMDPSRGYCNLPHSIGCHAYGDDRNRNRRDMVQYCGERFLCRKDFLHQHSELDLAFYSVNQSCCSCSQFDCQSLSDNHLGCCSTSLSTLRTSPSGADATRFLRNRSFEPPKERATRLVSRRVHATQGRRRQAETGFNRSETVDILTPHRNNADDLLSPFRHSVARSNTDCQPIFLGLHFGNDMQVRGRREGYQEDQRCLSCCVCADSGGYRISRKELQSTIADHTHDFSPASAYCRQDAGLDTDSLRGTCPEHRY</sequence>
<name>A0AAV4AKT4_9GAST</name>
<gene>
    <name evidence="2" type="ORF">PoB_003527500</name>
</gene>
<organism evidence="2 3">
    <name type="scientific">Plakobranchus ocellatus</name>
    <dbReference type="NCBI Taxonomy" id="259542"/>
    <lineage>
        <taxon>Eukaryota</taxon>
        <taxon>Metazoa</taxon>
        <taxon>Spiralia</taxon>
        <taxon>Lophotrochozoa</taxon>
        <taxon>Mollusca</taxon>
        <taxon>Gastropoda</taxon>
        <taxon>Heterobranchia</taxon>
        <taxon>Euthyneura</taxon>
        <taxon>Panpulmonata</taxon>
        <taxon>Sacoglossa</taxon>
        <taxon>Placobranchoidea</taxon>
        <taxon>Plakobranchidae</taxon>
        <taxon>Plakobranchus</taxon>
    </lineage>
</organism>
<feature type="transmembrane region" description="Helical" evidence="1">
    <location>
        <begin position="118"/>
        <end position="139"/>
    </location>
</feature>
<protein>
    <submittedName>
        <fullName evidence="2">Uncharacterized protein</fullName>
    </submittedName>
</protein>
<keyword evidence="1" id="KW-1133">Transmembrane helix</keyword>
<keyword evidence="1" id="KW-0472">Membrane</keyword>
<dbReference type="Proteomes" id="UP000735302">
    <property type="component" value="Unassembled WGS sequence"/>
</dbReference>
<keyword evidence="1" id="KW-0812">Transmembrane</keyword>